<feature type="region of interest" description="Disordered" evidence="2">
    <location>
        <begin position="843"/>
        <end position="894"/>
    </location>
</feature>
<feature type="compositionally biased region" description="Low complexity" evidence="2">
    <location>
        <begin position="569"/>
        <end position="580"/>
    </location>
</feature>
<protein>
    <submittedName>
        <fullName evidence="3">Uncharacterized protein</fullName>
    </submittedName>
</protein>
<keyword evidence="4" id="KW-1185">Reference proteome</keyword>
<accession>A0A137PHC5</accession>
<dbReference type="PANTHER" id="PTHR42264:SF6">
    <property type="entry name" value="TRANSMEMBRANE PROTEIN"/>
    <property type="match status" value="1"/>
</dbReference>
<feature type="compositionally biased region" description="Polar residues" evidence="2">
    <location>
        <begin position="190"/>
        <end position="200"/>
    </location>
</feature>
<feature type="compositionally biased region" description="Basic residues" evidence="2">
    <location>
        <begin position="151"/>
        <end position="160"/>
    </location>
</feature>
<proteinExistence type="predicted"/>
<feature type="region of interest" description="Disordered" evidence="2">
    <location>
        <begin position="383"/>
        <end position="421"/>
    </location>
</feature>
<keyword evidence="1" id="KW-0175">Coiled coil</keyword>
<feature type="compositionally biased region" description="Low complexity" evidence="2">
    <location>
        <begin position="398"/>
        <end position="415"/>
    </location>
</feature>
<evidence type="ECO:0000256" key="1">
    <source>
        <dbReference type="SAM" id="Coils"/>
    </source>
</evidence>
<evidence type="ECO:0000313" key="3">
    <source>
        <dbReference type="EMBL" id="KXN74382.1"/>
    </source>
</evidence>
<gene>
    <name evidence="3" type="ORF">CONCODRAFT_76896</name>
</gene>
<feature type="region of interest" description="Disordered" evidence="2">
    <location>
        <begin position="129"/>
        <end position="253"/>
    </location>
</feature>
<feature type="region of interest" description="Disordered" evidence="2">
    <location>
        <begin position="1"/>
        <end position="85"/>
    </location>
</feature>
<evidence type="ECO:0000313" key="4">
    <source>
        <dbReference type="Proteomes" id="UP000070444"/>
    </source>
</evidence>
<feature type="compositionally biased region" description="Polar residues" evidence="2">
    <location>
        <begin position="10"/>
        <end position="20"/>
    </location>
</feature>
<sequence length="1652" mass="189009">MSGKKRVFVLSSSPDNNEFVLNSDDEDNIPIASVINNSNSKKSAEKTLSNKKKSAEKKSRKNPESNAAQDEESTPRKKYSFRKRDPQKIQYYTNTTWVNPSTIPDDPRLDLDILLEPVEGFDFEAKTKLKHKDQRDDDFVPPTLPTSPNSRPRKYRRLFKRSLLSPPPTTPQAKQKRTWGKNPTRLRLSALNSEKNISKSQTREFDYDLPSPTLPSVEELLRMPNNSRDIMRTPKTKHSSTQYTIPRSPPLPSTRPLLYSPPNTFDNPSEFTFSDSELDYRLPSFALPPPKKSQSKTRSRHLNFFKFYESQLPELYYVPQWLRLVKRAYKTRERLNLTISDSPWDKIIIEESGKTNESHLIRFRHHFGPRQFPNGLHINRFKMPKLRNSRITPDNRGNRNNSSNKGVGSGNSRNRVTFSNRQTISESPSYLAKSMFKVVPPKISIQTSMYKPPAVNKSKTDSLNIKKFRTSDKSMSISSTSDIIATAIHSNTTTSGIGSISINTTANSIPNNQYTLESNGSSTSNIQNHSANVKHISAENQETVADISSSDGIIVNHIKPSNGLRSRQNLNTDNDTETNNASSPKNLMGNDNFMRESDANKGAEDILARLGFTTSNISTNVGVDTSNLENSLTNRGINSSSNTALFKNSNNIQTNNNNVGYNSNIPTHSNYTAYNPNSTFHNPFPLPTRNDNLFTPAITSISSSTNHQNQTFSTPLNPIEFNDVESDPVPEKSLIERKSWLNKFSQKLWKIHHPEQPKLPKLKRVEAMAIDSVQNIQKFEDSAVRKNNIFNFNLEFESDNEDEVEEVIEDVILPRDGITGGDGIQFEYSRPVKSSGTNLLVEPLEISSDNESNKDNDNDDDDHWTNDTSTQSRSRLSRSLVLRSSSNSPLQSPIKDFDLSRELYSDHVEAEPKVIDINNFNFNELDSLGDDEFELMSETWTDNNDEDTELDYVTHGDLNDFDGDDLNISNANTNDNETIYFMGSDYKLKIPKHITNLIDLATSTLIQTLFKINQNSTINPSNVKFIFDYLNLIEKDKLEGYFRDKKGYVLESFMSLLNNLNTLLNNLINRNNANRANYLNLVFDLYLKILQIVKSLNSLDYSTRLKNFCKILLKFELNEILQSWEIRRLQSRNNILEKVWIKLSKLCNHNDNNSWLTNNWSLYYEFIADCYDEVSGKLKVIMEYGNGSSNGLPSWANTHWSREFGMTILERSLLPFSKTPNINEIEGIDHWLQFCIGVKSTNAKLTDKLPEKVKDLVKIGDDTNYFIHWQDRVEVFINQLGWKPSESFLISLLQFYKERNYIQLAPHYEVSNFQYIKEFYTCTSFLSTRSSDYFTLLNWYKAYLTKNTDSLTNRSLLIFLSKVFPTQPLKLKSTHPSSNYQSFINRVSLLITLGLACSTGLINLGTLLKRLKVVIVPEWEMFDAKTLYIIGVSYIDLIGIRMVKFSDEYIELDSFRYIQKVISQLHLNQANLDNGSGSSNNSSLLEQKPLAELSENFQILIKLYSKLSQLVSSLNTCTQPGNSDQCKLSTFTQFLDSIKVKNMISPLTRLPHQLRFFYLSLFKNLLQKLDTSSESGSTPQCTHHSQAKSLILNFIKEDNWRNQLRFLKTHLELDLGEEAEDEENDSVDDDDGKINLGEFNRVIVYFLELLNE</sequence>
<evidence type="ECO:0000256" key="2">
    <source>
        <dbReference type="SAM" id="MobiDB-lite"/>
    </source>
</evidence>
<name>A0A137PHC5_CONC2</name>
<organism evidence="3 4">
    <name type="scientific">Conidiobolus coronatus (strain ATCC 28846 / CBS 209.66 / NRRL 28638)</name>
    <name type="common">Delacroixia coronata</name>
    <dbReference type="NCBI Taxonomy" id="796925"/>
    <lineage>
        <taxon>Eukaryota</taxon>
        <taxon>Fungi</taxon>
        <taxon>Fungi incertae sedis</taxon>
        <taxon>Zoopagomycota</taxon>
        <taxon>Entomophthoromycotina</taxon>
        <taxon>Entomophthoromycetes</taxon>
        <taxon>Entomophthorales</taxon>
        <taxon>Ancylistaceae</taxon>
        <taxon>Conidiobolus</taxon>
    </lineage>
</organism>
<feature type="compositionally biased region" description="Basic residues" evidence="2">
    <location>
        <begin position="49"/>
        <end position="60"/>
    </location>
</feature>
<feature type="region of interest" description="Disordered" evidence="2">
    <location>
        <begin position="561"/>
        <end position="596"/>
    </location>
</feature>
<feature type="compositionally biased region" description="Basic and acidic residues" evidence="2">
    <location>
        <begin position="129"/>
        <end position="138"/>
    </location>
</feature>
<dbReference type="Proteomes" id="UP000070444">
    <property type="component" value="Unassembled WGS sequence"/>
</dbReference>
<dbReference type="EMBL" id="KQ964424">
    <property type="protein sequence ID" value="KXN74382.1"/>
    <property type="molecule type" value="Genomic_DNA"/>
</dbReference>
<reference evidence="3 4" key="1">
    <citation type="journal article" date="2015" name="Genome Biol. Evol.">
        <title>Phylogenomic analyses indicate that early fungi evolved digesting cell walls of algal ancestors of land plants.</title>
        <authorList>
            <person name="Chang Y."/>
            <person name="Wang S."/>
            <person name="Sekimoto S."/>
            <person name="Aerts A.L."/>
            <person name="Choi C."/>
            <person name="Clum A."/>
            <person name="LaButti K.M."/>
            <person name="Lindquist E.A."/>
            <person name="Yee Ngan C."/>
            <person name="Ohm R.A."/>
            <person name="Salamov A.A."/>
            <person name="Grigoriev I.V."/>
            <person name="Spatafora J.W."/>
            <person name="Berbee M.L."/>
        </authorList>
    </citation>
    <scope>NUCLEOTIDE SEQUENCE [LARGE SCALE GENOMIC DNA]</scope>
    <source>
        <strain evidence="3 4">NRRL 28638</strain>
    </source>
</reference>
<dbReference type="PANTHER" id="PTHR42264">
    <property type="entry name" value="EPHRIN_REC_LIKE DOMAIN-CONTAINING PROTEIN"/>
    <property type="match status" value="1"/>
</dbReference>
<feature type="coiled-coil region" evidence="1">
    <location>
        <begin position="1050"/>
        <end position="1077"/>
    </location>
</feature>
<feature type="compositionally biased region" description="Low complexity" evidence="2">
    <location>
        <begin position="866"/>
        <end position="890"/>
    </location>
</feature>